<dbReference type="AlphaFoldDB" id="G7Q5J8"/>
<organism evidence="1 2">
    <name type="scientific">Solidesulfovibrio carbinoliphilus subsp. oakridgensis</name>
    <dbReference type="NCBI Taxonomy" id="694327"/>
    <lineage>
        <taxon>Bacteria</taxon>
        <taxon>Pseudomonadati</taxon>
        <taxon>Thermodesulfobacteriota</taxon>
        <taxon>Desulfovibrionia</taxon>
        <taxon>Desulfovibrionales</taxon>
        <taxon>Desulfovibrionaceae</taxon>
        <taxon>Solidesulfovibrio</taxon>
    </lineage>
</organism>
<reference evidence="2" key="1">
    <citation type="journal article" date="2015" name="Genome Announc.">
        <title>High-Quality Draft Genome Sequence of Desulfovibrio carbinoliphilus FW-101-2B, an Organic Acid-Oxidizing Sulfate-Reducing Bacterium Isolated from Uranium(VI)-Contaminated Groundwater.</title>
        <authorList>
            <person name="Ramsay B.D."/>
            <person name="Hwang C."/>
            <person name="Woo H.L."/>
            <person name="Carroll S.L."/>
            <person name="Lucas S."/>
            <person name="Han J."/>
            <person name="Lapidus A.L."/>
            <person name="Cheng J.F."/>
            <person name="Goodwin L.A."/>
            <person name="Pitluck S."/>
            <person name="Peters L."/>
            <person name="Chertkov O."/>
            <person name="Held B."/>
            <person name="Detter J.C."/>
            <person name="Han C.S."/>
            <person name="Tapia R."/>
            <person name="Land M.L."/>
            <person name="Hauser L.J."/>
            <person name="Kyrpides N.C."/>
            <person name="Ivanova N.N."/>
            <person name="Mikhailova N."/>
            <person name="Pagani I."/>
            <person name="Woyke T."/>
            <person name="Arkin A.P."/>
            <person name="Dehal P."/>
            <person name="Chivian D."/>
            <person name="Criddle C.S."/>
            <person name="Wu W."/>
            <person name="Chakraborty R."/>
            <person name="Hazen T.C."/>
            <person name="Fields M.W."/>
        </authorList>
    </citation>
    <scope>NUCLEOTIDE SEQUENCE [LARGE SCALE GENOMIC DNA]</scope>
    <source>
        <strain evidence="2">FW-101-2B</strain>
    </source>
</reference>
<evidence type="ECO:0000313" key="2">
    <source>
        <dbReference type="Proteomes" id="UP000004662"/>
    </source>
</evidence>
<dbReference type="HOGENOM" id="CLU_2069344_0_0_7"/>
<dbReference type="EMBL" id="CM001368">
    <property type="protein sequence ID" value="EHJ49557.1"/>
    <property type="molecule type" value="Genomic_DNA"/>
</dbReference>
<dbReference type="Proteomes" id="UP000004662">
    <property type="component" value="Chromosome"/>
</dbReference>
<dbReference type="RefSeq" id="WP_009182881.1">
    <property type="nucleotide sequence ID" value="NZ_CM001368.1"/>
</dbReference>
<evidence type="ECO:0000313" key="1">
    <source>
        <dbReference type="EMBL" id="EHJ49557.1"/>
    </source>
</evidence>
<proteinExistence type="predicted"/>
<name>G7Q5J8_9BACT</name>
<sequence>MGCGKATKGPWSVAKFDGNTVVQAEPVLAHGFPGKVSWNIAIVMGTPGGRDKQANARMMAAAPDLLAALEAVEWQGSMFKDLEGKPYTTCPACRRAKVEGHAPGCLIGNALAKARGEV</sequence>
<protein>
    <submittedName>
        <fullName evidence="1">Uncharacterized protein</fullName>
    </submittedName>
</protein>
<gene>
    <name evidence="1" type="ORF">DFW101_3561</name>
</gene>
<keyword evidence="2" id="KW-1185">Reference proteome</keyword>
<accession>G7Q5J8</accession>
<dbReference type="STRING" id="694327.DFW101_3561"/>